<keyword evidence="2" id="KW-1185">Reference proteome</keyword>
<dbReference type="Gene3D" id="3.50.50.60">
    <property type="entry name" value="FAD/NAD(P)-binding domain"/>
    <property type="match status" value="1"/>
</dbReference>
<dbReference type="SUPFAM" id="SSF51905">
    <property type="entry name" value="FAD/NAD(P)-binding domain"/>
    <property type="match status" value="1"/>
</dbReference>
<organism evidence="1 2">
    <name type="scientific">Agrilutibacter niabensis</name>
    <dbReference type="NCBI Taxonomy" id="380628"/>
    <lineage>
        <taxon>Bacteria</taxon>
        <taxon>Pseudomonadati</taxon>
        <taxon>Pseudomonadota</taxon>
        <taxon>Gammaproteobacteria</taxon>
        <taxon>Lysobacterales</taxon>
        <taxon>Lysobacteraceae</taxon>
        <taxon>Agrilutibacter</taxon>
    </lineage>
</organism>
<comment type="caution">
    <text evidence="1">The sequence shown here is derived from an EMBL/GenBank/DDBJ whole genome shotgun (WGS) entry which is preliminary data.</text>
</comment>
<reference evidence="1 2" key="1">
    <citation type="submission" date="2023-07" db="EMBL/GenBank/DDBJ databases">
        <title>Sorghum-associated microbial communities from plants grown in Nebraska, USA.</title>
        <authorList>
            <person name="Schachtman D."/>
        </authorList>
    </citation>
    <scope>NUCLEOTIDE SEQUENCE [LARGE SCALE GENOMIC DNA]</scope>
    <source>
        <strain evidence="1 2">BE187</strain>
    </source>
</reference>
<dbReference type="InterPro" id="IPR036188">
    <property type="entry name" value="FAD/NAD-bd_sf"/>
</dbReference>
<dbReference type="PANTHER" id="PTHR43747">
    <property type="entry name" value="FAD-BINDING PROTEIN"/>
    <property type="match status" value="1"/>
</dbReference>
<dbReference type="PANTHER" id="PTHR43747:SF4">
    <property type="entry name" value="FLAVIN-DEPENDENT TRYPTOPHAN HALOGENASE"/>
    <property type="match status" value="1"/>
</dbReference>
<dbReference type="EMBL" id="JAVDVW010000001">
    <property type="protein sequence ID" value="MDR7098793.1"/>
    <property type="molecule type" value="Genomic_DNA"/>
</dbReference>
<dbReference type="InterPro" id="IPR033856">
    <property type="entry name" value="Trp_halogen"/>
</dbReference>
<protein>
    <submittedName>
        <fullName evidence="1">Glycine/D-amino acid oxidase-like deaminating enzyme</fullName>
    </submittedName>
</protein>
<sequence>MTTNLPRIDTDFAAQGTVLPHDAEPPVKHICVVGGGTAGWMTALLLANSAYGRRLQIRVIESPQVGTIGVGEGSTPWLRGFFEGLGIEEAEWMPVCNATYKAGIRFDGWSTRPGFESYFHPFASMLDNLTMTQFVQNVHARLDGADVHAHPDRFFIARRLADECRAPKPQRSFPFDVAYGYHFDAGLLGQFLHRKALERGVHHVPRHVESVLQDERGEITGLRLEGDETLAADFFVDCTGFSSLLIGKTLGTPFVPFAENLFNDAAVAMPTPIDGPIMTQTVSTAMDHGWAWKIPLTERYGNGYVYSTRFCSADEAETELRTRMGLLDADTPARHLKMRVGRVTHAWNRNCVANGLAQGFIEPLEATALLFVQRTATMLVSVLEKGDMGEDARRAFNDTINGQFEGTRDYIVCHYKTNSRTDTEYWRANAANTHLSEPLVQLLRTWLDRKPIIPGLKSNTFGRAYPIVSWYCLLAGMGIFPDAQELRAPTPKEAQHNLAALDNMIERSAMNYPDHRTLLQEIPARVHEETLQLYLW</sequence>
<dbReference type="RefSeq" id="WP_310052876.1">
    <property type="nucleotide sequence ID" value="NZ_JAVDVW010000001.1"/>
</dbReference>
<dbReference type="InterPro" id="IPR006905">
    <property type="entry name" value="Flavin_halogenase"/>
</dbReference>
<evidence type="ECO:0000313" key="1">
    <source>
        <dbReference type="EMBL" id="MDR7098793.1"/>
    </source>
</evidence>
<dbReference type="Pfam" id="PF04820">
    <property type="entry name" value="Trp_halogenase"/>
    <property type="match status" value="1"/>
</dbReference>
<proteinExistence type="predicted"/>
<dbReference type="InterPro" id="IPR050816">
    <property type="entry name" value="Flavin-dep_Halogenase_NPB"/>
</dbReference>
<accession>A0ABU1VMT5</accession>
<dbReference type="Proteomes" id="UP001267878">
    <property type="component" value="Unassembled WGS sequence"/>
</dbReference>
<evidence type="ECO:0000313" key="2">
    <source>
        <dbReference type="Proteomes" id="UP001267878"/>
    </source>
</evidence>
<gene>
    <name evidence="1" type="ORF">J2X04_001140</name>
</gene>
<name>A0ABU1VMT5_9GAMM</name>
<dbReference type="PIRSF" id="PIRSF011396">
    <property type="entry name" value="Trp_halogenase"/>
    <property type="match status" value="1"/>
</dbReference>